<dbReference type="OrthoDB" id="8905640at2759"/>
<evidence type="ECO:0000313" key="12">
    <source>
        <dbReference type="Proteomes" id="UP000261360"/>
    </source>
</evidence>
<dbReference type="GO" id="GO:0005576">
    <property type="term" value="C:extracellular region"/>
    <property type="evidence" value="ECO:0007669"/>
    <property type="project" value="UniProtKB-SubCell"/>
</dbReference>
<dbReference type="KEGG" id="slal:111658013"/>
<dbReference type="GeneID" id="111658013"/>
<comment type="similarity">
    <text evidence="2">Belongs to the hepcidin family.</text>
</comment>
<sequence length="87" mass="9419">MKTLSVAVAVVVLTFINIQESSAFPVTGVQQPEETMSDDDPSAEEEETSIETWMMPYNIGPKNYSDPVRCQFCCGCCVPGVCGTCCV</sequence>
<keyword evidence="12" id="KW-1185">Reference proteome</keyword>
<feature type="chain" id="PRO_5017276936" evidence="10">
    <location>
        <begin position="24"/>
        <end position="87"/>
    </location>
</feature>
<evidence type="ECO:0000256" key="4">
    <source>
        <dbReference type="ARBA" id="ARBA00022529"/>
    </source>
</evidence>
<dbReference type="STRING" id="1841481.ENSSLDP00000014825"/>
<evidence type="ECO:0000256" key="7">
    <source>
        <dbReference type="ARBA" id="ARBA00023022"/>
    </source>
</evidence>
<evidence type="ECO:0000256" key="1">
    <source>
        <dbReference type="ARBA" id="ARBA00004613"/>
    </source>
</evidence>
<name>A0A3B4XG35_SERLL</name>
<dbReference type="Pfam" id="PF06446">
    <property type="entry name" value="Hepcidin"/>
    <property type="match status" value="1"/>
</dbReference>
<organism evidence="11 12">
    <name type="scientific">Seriola lalandi dorsalis</name>
    <dbReference type="NCBI Taxonomy" id="1841481"/>
    <lineage>
        <taxon>Eukaryota</taxon>
        <taxon>Metazoa</taxon>
        <taxon>Chordata</taxon>
        <taxon>Craniata</taxon>
        <taxon>Vertebrata</taxon>
        <taxon>Euteleostomi</taxon>
        <taxon>Actinopterygii</taxon>
        <taxon>Neopterygii</taxon>
        <taxon>Teleostei</taxon>
        <taxon>Neoteleostei</taxon>
        <taxon>Acanthomorphata</taxon>
        <taxon>Carangaria</taxon>
        <taxon>Carangiformes</taxon>
        <taxon>Carangidae</taxon>
        <taxon>Seriola</taxon>
    </lineage>
</organism>
<evidence type="ECO:0000256" key="3">
    <source>
        <dbReference type="ARBA" id="ARBA00022525"/>
    </source>
</evidence>
<dbReference type="RefSeq" id="XP_023266148.1">
    <property type="nucleotide sequence ID" value="XM_023410380.1"/>
</dbReference>
<reference evidence="11" key="2">
    <citation type="submission" date="2025-09" db="UniProtKB">
        <authorList>
            <consortium name="Ensembl"/>
        </authorList>
    </citation>
    <scope>IDENTIFICATION</scope>
</reference>
<dbReference type="InterPro" id="IPR010500">
    <property type="entry name" value="Hepcidin"/>
</dbReference>
<evidence type="ECO:0000256" key="5">
    <source>
        <dbReference type="ARBA" id="ARBA00022702"/>
    </source>
</evidence>
<dbReference type="PANTHER" id="PTHR16877">
    <property type="entry name" value="HEPCIDIN"/>
    <property type="match status" value="1"/>
</dbReference>
<dbReference type="GeneTree" id="ENSGT00390000013999"/>
<evidence type="ECO:0000256" key="2">
    <source>
        <dbReference type="ARBA" id="ARBA00008022"/>
    </source>
</evidence>
<keyword evidence="7" id="KW-0044">Antibiotic</keyword>
<accession>A0A3B4XG35</accession>
<comment type="subcellular location">
    <subcellularLocation>
        <location evidence="1">Secreted</location>
    </subcellularLocation>
</comment>
<feature type="signal peptide" evidence="10">
    <location>
        <begin position="1"/>
        <end position="23"/>
    </location>
</feature>
<evidence type="ECO:0000313" key="11">
    <source>
        <dbReference type="Ensembl" id="ENSSLDP00000014825.1"/>
    </source>
</evidence>
<feature type="compositionally biased region" description="Acidic residues" evidence="9">
    <location>
        <begin position="35"/>
        <end position="48"/>
    </location>
</feature>
<keyword evidence="8" id="KW-1015">Disulfide bond</keyword>
<protein>
    <submittedName>
        <fullName evidence="11">Hepcidin-like</fullName>
    </submittedName>
</protein>
<dbReference type="PANTHER" id="PTHR16877:SF0">
    <property type="entry name" value="HEPCIDIN"/>
    <property type="match status" value="1"/>
</dbReference>
<feature type="region of interest" description="Disordered" evidence="9">
    <location>
        <begin position="27"/>
        <end position="48"/>
    </location>
</feature>
<dbReference type="GO" id="GO:0006879">
    <property type="term" value="P:intracellular iron ion homeostasis"/>
    <property type="evidence" value="ECO:0007669"/>
    <property type="project" value="InterPro"/>
</dbReference>
<proteinExistence type="inferred from homology"/>
<evidence type="ECO:0000256" key="9">
    <source>
        <dbReference type="SAM" id="MobiDB-lite"/>
    </source>
</evidence>
<keyword evidence="6 10" id="KW-0732">Signal</keyword>
<evidence type="ECO:0000256" key="10">
    <source>
        <dbReference type="SAM" id="SignalP"/>
    </source>
</evidence>
<dbReference type="GO" id="GO:0005179">
    <property type="term" value="F:hormone activity"/>
    <property type="evidence" value="ECO:0007669"/>
    <property type="project" value="UniProtKB-KW"/>
</dbReference>
<dbReference type="Ensembl" id="ENSSLDT00000015393.1">
    <property type="protein sequence ID" value="ENSSLDP00000014825.1"/>
    <property type="gene ID" value="ENSSLDG00000011792.1"/>
</dbReference>
<dbReference type="AlphaFoldDB" id="A0A3B4XG35"/>
<reference evidence="11" key="1">
    <citation type="submission" date="2025-08" db="UniProtKB">
        <authorList>
            <consortium name="Ensembl"/>
        </authorList>
    </citation>
    <scope>IDENTIFICATION</scope>
</reference>
<keyword evidence="3" id="KW-0964">Secreted</keyword>
<dbReference type="GO" id="GO:0042742">
    <property type="term" value="P:defense response to bacterium"/>
    <property type="evidence" value="ECO:0007669"/>
    <property type="project" value="UniProtKB-KW"/>
</dbReference>
<evidence type="ECO:0000256" key="6">
    <source>
        <dbReference type="ARBA" id="ARBA00022729"/>
    </source>
</evidence>
<evidence type="ECO:0000256" key="8">
    <source>
        <dbReference type="ARBA" id="ARBA00023157"/>
    </source>
</evidence>
<dbReference type="Proteomes" id="UP000261360">
    <property type="component" value="Unplaced"/>
</dbReference>
<keyword evidence="4" id="KW-0929">Antimicrobial</keyword>
<keyword evidence="5" id="KW-0372">Hormone</keyword>